<sequence>MRTGILQQRSLAPLTYSRNVSNDDSKRVQEMLRILKEDLKQEKKDDEEQLALVPAEPQVKLPIRTRVINELKHYYHGFRLLALEIRVSARYAWMIFQGKTLSRLERQQLIRTLADVFRLVPFSVFIIVPFMEFALPIFIKLFPNMLPSTFQEKSKEQEKFRKQLKMRMETAKFLQDTLEELAEKKPSSDGAEKQDAYEFSKFMKKVRSEGSYVSNQELLKFTKLFEDELTLDNLPFPQLRALCRILGVSTIGPPELLRFQLLMKLRDLKNDDRMIAAEGGVEVLSIADCQQACRARGMRFLGVSEERLRNQLKSWLEMSLNDNIPPSLLLLSRAFYLPEELTFNERLKTIISRMPTNISEQTRQKLTELQGGKVSYKERMDLIMNIEESLQAERVAEENTRKKKEQAAKEKAEEAENNIDKEVESAEEKEKRRQKREMSEKIIEVIEEAKEELNIELKDKAMEEASTSSKEKPTTAESVLKRALKRTEVSAKTAHEKLQEEIEKVTMMSDEERDALRNLKNKIRDLAEEQKLQADGDDVPSKEVQKKL</sequence>
<accession>A0AC34F0T4</accession>
<dbReference type="WBParaSite" id="ES5_v2.g10579.t1">
    <property type="protein sequence ID" value="ES5_v2.g10579.t1"/>
    <property type="gene ID" value="ES5_v2.g10579"/>
</dbReference>
<evidence type="ECO:0000313" key="2">
    <source>
        <dbReference type="WBParaSite" id="ES5_v2.g10579.t1"/>
    </source>
</evidence>
<proteinExistence type="predicted"/>
<dbReference type="Proteomes" id="UP000887579">
    <property type="component" value="Unplaced"/>
</dbReference>
<organism evidence="1 2">
    <name type="scientific">Panagrolaimus sp. ES5</name>
    <dbReference type="NCBI Taxonomy" id="591445"/>
    <lineage>
        <taxon>Eukaryota</taxon>
        <taxon>Metazoa</taxon>
        <taxon>Ecdysozoa</taxon>
        <taxon>Nematoda</taxon>
        <taxon>Chromadorea</taxon>
        <taxon>Rhabditida</taxon>
        <taxon>Tylenchina</taxon>
        <taxon>Panagrolaimomorpha</taxon>
        <taxon>Panagrolaimoidea</taxon>
        <taxon>Panagrolaimidae</taxon>
        <taxon>Panagrolaimus</taxon>
    </lineage>
</organism>
<reference evidence="2" key="1">
    <citation type="submission" date="2022-11" db="UniProtKB">
        <authorList>
            <consortium name="WormBaseParasite"/>
        </authorList>
    </citation>
    <scope>IDENTIFICATION</scope>
</reference>
<evidence type="ECO:0000313" key="1">
    <source>
        <dbReference type="Proteomes" id="UP000887579"/>
    </source>
</evidence>
<protein>
    <submittedName>
        <fullName evidence="2">Letm1 RBD domain-containing protein</fullName>
    </submittedName>
</protein>
<name>A0AC34F0T4_9BILA</name>